<proteinExistence type="predicted"/>
<dbReference type="OrthoDB" id="9115345at2"/>
<accession>B1G9U0</accession>
<evidence type="ECO:0000313" key="1">
    <source>
        <dbReference type="EMBL" id="EDT07088.1"/>
    </source>
</evidence>
<dbReference type="RefSeq" id="WP_006052677.1">
    <property type="nucleotide sequence ID" value="NZ_ABLD01000034.1"/>
</dbReference>
<keyword evidence="2" id="KW-1185">Reference proteome</keyword>
<evidence type="ECO:0008006" key="3">
    <source>
        <dbReference type="Google" id="ProtNLM"/>
    </source>
</evidence>
<sequence length="476" mass="53477">MSPVTNGQVTGEAFTRLPHESTFSVAARIMWLNALPFGKFSKLCGVTSGRKDFLADDGRIDRHINRLMGWDNKEYPGTSDAKWLSASSPEVWFVGRLRLCPECMFGLYHSVWHQSKALERCPLHDCPLVKACWACGEEFGTYEFHGAILRTPYDCVHCGASLTAGSAPSIREHVKFRGSMNISGVFSPYLRQHRRAVRGMLPLAPFASSMNTHAIDGWWGTSTMIFQISRSVSTCALDQTLPEAGLSWLLWEDENVASGNAVDDAARKNANRRLDEADLVYMATLSDLKSWLTEAYGHLFPDEATPILVGDDGQLLRDVAPAPVMAYMLLRGAWEGDRPQSLRSPIGNARIIRWRSPAARIWPTTLNERGWEAVFRGTFAAFYWKLQHTRLAYAEFTAAAGFDTYFQYQLSPVLRISAIVFPKVEGLPLGHFDPPRMRLHDAMTLLRNVHHHNRKLDNDLRVLLNPDFDTYAAGSL</sequence>
<protein>
    <recommendedName>
        <fullName evidence="3">TniQ family protein</fullName>
    </recommendedName>
</protein>
<evidence type="ECO:0000313" key="2">
    <source>
        <dbReference type="Proteomes" id="UP000005045"/>
    </source>
</evidence>
<dbReference type="EMBL" id="ABLD01000034">
    <property type="protein sequence ID" value="EDT07088.1"/>
    <property type="molecule type" value="Genomic_DNA"/>
</dbReference>
<gene>
    <name evidence="1" type="ORF">BgramDRAFT_6110</name>
</gene>
<dbReference type="Proteomes" id="UP000005045">
    <property type="component" value="Unassembled WGS sequence"/>
</dbReference>
<organism evidence="1 2">
    <name type="scientific">Paraburkholderia graminis (strain ATCC 700544 / DSM 17151 / LMG 18924 / NCIMB 13744 / C4D1M)</name>
    <dbReference type="NCBI Taxonomy" id="396598"/>
    <lineage>
        <taxon>Bacteria</taxon>
        <taxon>Pseudomonadati</taxon>
        <taxon>Pseudomonadota</taxon>
        <taxon>Betaproteobacteria</taxon>
        <taxon>Burkholderiales</taxon>
        <taxon>Burkholderiaceae</taxon>
        <taxon>Paraburkholderia</taxon>
    </lineage>
</organism>
<name>B1G9U0_PARG4</name>
<comment type="caution">
    <text evidence="1">The sequence shown here is derived from an EMBL/GenBank/DDBJ whole genome shotgun (WGS) entry which is preliminary data.</text>
</comment>
<dbReference type="AlphaFoldDB" id="B1G9U0"/>
<reference evidence="1 2" key="1">
    <citation type="submission" date="2008-03" db="EMBL/GenBank/DDBJ databases">
        <title>Sequencing of the draft genome and assembly of Burkholderia graminis C4D1M.</title>
        <authorList>
            <consortium name="US DOE Joint Genome Institute (JGI-PGF)"/>
            <person name="Copeland A."/>
            <person name="Lucas S."/>
            <person name="Lapidus A."/>
            <person name="Glavina del Rio T."/>
            <person name="Dalin E."/>
            <person name="Tice H."/>
            <person name="Bruce D."/>
            <person name="Goodwin L."/>
            <person name="Pitluck S."/>
            <person name="Larimer F."/>
            <person name="Land M.L."/>
            <person name="Hauser L."/>
            <person name="Tiedje J."/>
            <person name="Richardson P."/>
        </authorList>
    </citation>
    <scope>NUCLEOTIDE SEQUENCE [LARGE SCALE GENOMIC DNA]</scope>
    <source>
        <strain evidence="2">ATCC 700544 / DSM 17151 / LMG 18924 / NCIMB 13744 / C4D1M</strain>
    </source>
</reference>